<sequence length="400" mass="45024">MASNGINYEALADQIESILNDSENATATIGNEATRRRLVEGGRKLFVALETNRETLRRIGYAHLQLPFAIVGVESKLFATLAAESRPFKITEISEKTGIHPNLLKRLLRYYQATDIVAQNDDDTYQATNITRALSNDDHANSLRWTRRITAHGALNLPDWLETIEYKDPVGILPTAWSSTLNIADKHPYGWLADNPWALELAQTHMRVQREGRPLFFDALNFEERFAQNSDSETILFVDIGGSTGPQSRELRKRFPNLKGRVLLQDRPEVVAQAKDELKTMGIEAEVHDIFTPQTAKGARTYYLRNIFHAWGDPTCKQILVNAKEGLTEDSVLLIDEIVLPERNATAQGSQHDVEVMICVGGIERTRAQWELLLNSAGLQLREVINYDTEFEDSVIIAGL</sequence>
<dbReference type="Gene3D" id="3.40.50.150">
    <property type="entry name" value="Vaccinia Virus protein VP39"/>
    <property type="match status" value="1"/>
</dbReference>
<name>A0A8K0VYC1_9PLEO</name>
<protein>
    <submittedName>
        <fullName evidence="5">S-adenosyl-L-methionine-dependent methyltransferase</fullName>
    </submittedName>
</protein>
<dbReference type="InterPro" id="IPR016461">
    <property type="entry name" value="COMT-like"/>
</dbReference>
<evidence type="ECO:0000313" key="6">
    <source>
        <dbReference type="Proteomes" id="UP000813461"/>
    </source>
</evidence>
<dbReference type="GO" id="GO:0008171">
    <property type="term" value="F:O-methyltransferase activity"/>
    <property type="evidence" value="ECO:0007669"/>
    <property type="project" value="InterPro"/>
</dbReference>
<keyword evidence="6" id="KW-1185">Reference proteome</keyword>
<dbReference type="InterPro" id="IPR001077">
    <property type="entry name" value="COMT_C"/>
</dbReference>
<dbReference type="OrthoDB" id="2410195at2759"/>
<dbReference type="PANTHER" id="PTHR43712:SF1">
    <property type="entry name" value="HYPOTHETICAL O-METHYLTRANSFERASE (EUROFUNG)-RELATED"/>
    <property type="match status" value="1"/>
</dbReference>
<dbReference type="AlphaFoldDB" id="A0A8K0VYC1"/>
<evidence type="ECO:0000313" key="5">
    <source>
        <dbReference type="EMBL" id="KAH7087026.1"/>
    </source>
</evidence>
<dbReference type="EMBL" id="JAGMVJ010000010">
    <property type="protein sequence ID" value="KAH7087026.1"/>
    <property type="molecule type" value="Genomic_DNA"/>
</dbReference>
<dbReference type="PANTHER" id="PTHR43712">
    <property type="entry name" value="PUTATIVE (AFU_ORTHOLOGUE AFUA_4G14580)-RELATED"/>
    <property type="match status" value="1"/>
</dbReference>
<evidence type="ECO:0000256" key="2">
    <source>
        <dbReference type="ARBA" id="ARBA00022679"/>
    </source>
</evidence>
<dbReference type="InterPro" id="IPR036388">
    <property type="entry name" value="WH-like_DNA-bd_sf"/>
</dbReference>
<dbReference type="Proteomes" id="UP000813461">
    <property type="component" value="Unassembled WGS sequence"/>
</dbReference>
<keyword evidence="1 5" id="KW-0489">Methyltransferase</keyword>
<dbReference type="PROSITE" id="PS51683">
    <property type="entry name" value="SAM_OMT_II"/>
    <property type="match status" value="1"/>
</dbReference>
<accession>A0A8K0VYC1</accession>
<organism evidence="5 6">
    <name type="scientific">Paraphoma chrysanthemicola</name>
    <dbReference type="NCBI Taxonomy" id="798071"/>
    <lineage>
        <taxon>Eukaryota</taxon>
        <taxon>Fungi</taxon>
        <taxon>Dikarya</taxon>
        <taxon>Ascomycota</taxon>
        <taxon>Pezizomycotina</taxon>
        <taxon>Dothideomycetes</taxon>
        <taxon>Pleosporomycetidae</taxon>
        <taxon>Pleosporales</taxon>
        <taxon>Pleosporineae</taxon>
        <taxon>Phaeosphaeriaceae</taxon>
        <taxon>Paraphoma</taxon>
    </lineage>
</organism>
<feature type="domain" description="O-methyltransferase C-terminal" evidence="4">
    <location>
        <begin position="236"/>
        <end position="379"/>
    </location>
</feature>
<proteinExistence type="predicted"/>
<dbReference type="InterPro" id="IPR036390">
    <property type="entry name" value="WH_DNA-bd_sf"/>
</dbReference>
<dbReference type="SUPFAM" id="SSF53335">
    <property type="entry name" value="S-adenosyl-L-methionine-dependent methyltransferases"/>
    <property type="match status" value="1"/>
</dbReference>
<reference evidence="5" key="1">
    <citation type="journal article" date="2021" name="Nat. Commun.">
        <title>Genetic determinants of endophytism in the Arabidopsis root mycobiome.</title>
        <authorList>
            <person name="Mesny F."/>
            <person name="Miyauchi S."/>
            <person name="Thiergart T."/>
            <person name="Pickel B."/>
            <person name="Atanasova L."/>
            <person name="Karlsson M."/>
            <person name="Huettel B."/>
            <person name="Barry K.W."/>
            <person name="Haridas S."/>
            <person name="Chen C."/>
            <person name="Bauer D."/>
            <person name="Andreopoulos W."/>
            <person name="Pangilinan J."/>
            <person name="LaButti K."/>
            <person name="Riley R."/>
            <person name="Lipzen A."/>
            <person name="Clum A."/>
            <person name="Drula E."/>
            <person name="Henrissat B."/>
            <person name="Kohler A."/>
            <person name="Grigoriev I.V."/>
            <person name="Martin F.M."/>
            <person name="Hacquard S."/>
        </authorList>
    </citation>
    <scope>NUCLEOTIDE SEQUENCE</scope>
    <source>
        <strain evidence="5">MPI-SDFR-AT-0120</strain>
    </source>
</reference>
<comment type="caution">
    <text evidence="5">The sequence shown here is derived from an EMBL/GenBank/DDBJ whole genome shotgun (WGS) entry which is preliminary data.</text>
</comment>
<evidence type="ECO:0000256" key="1">
    <source>
        <dbReference type="ARBA" id="ARBA00022603"/>
    </source>
</evidence>
<keyword evidence="3" id="KW-0949">S-adenosyl-L-methionine</keyword>
<dbReference type="InterPro" id="IPR029063">
    <property type="entry name" value="SAM-dependent_MTases_sf"/>
</dbReference>
<evidence type="ECO:0000256" key="3">
    <source>
        <dbReference type="ARBA" id="ARBA00022691"/>
    </source>
</evidence>
<evidence type="ECO:0000259" key="4">
    <source>
        <dbReference type="Pfam" id="PF00891"/>
    </source>
</evidence>
<dbReference type="SUPFAM" id="SSF46785">
    <property type="entry name" value="Winged helix' DNA-binding domain"/>
    <property type="match status" value="1"/>
</dbReference>
<gene>
    <name evidence="5" type="ORF">FB567DRAFT_526774</name>
</gene>
<dbReference type="Pfam" id="PF00891">
    <property type="entry name" value="Methyltransf_2"/>
    <property type="match status" value="1"/>
</dbReference>
<dbReference type="Gene3D" id="1.10.10.10">
    <property type="entry name" value="Winged helix-like DNA-binding domain superfamily/Winged helix DNA-binding domain"/>
    <property type="match status" value="1"/>
</dbReference>
<dbReference type="GO" id="GO:0032259">
    <property type="term" value="P:methylation"/>
    <property type="evidence" value="ECO:0007669"/>
    <property type="project" value="UniProtKB-KW"/>
</dbReference>
<keyword evidence="2" id="KW-0808">Transferase</keyword>